<dbReference type="GO" id="GO:0031119">
    <property type="term" value="P:tRNA pseudouridine synthesis"/>
    <property type="evidence" value="ECO:0007669"/>
    <property type="project" value="TreeGrafter"/>
</dbReference>
<keyword evidence="7" id="KW-1185">Reference proteome</keyword>
<dbReference type="AlphaFoldDB" id="A0A9Q1KM60"/>
<evidence type="ECO:0000256" key="3">
    <source>
        <dbReference type="ARBA" id="ARBA00023235"/>
    </source>
</evidence>
<evidence type="ECO:0000313" key="7">
    <source>
        <dbReference type="Proteomes" id="UP001153076"/>
    </source>
</evidence>
<dbReference type="InterPro" id="IPR020103">
    <property type="entry name" value="PsdUridine_synth_cat_dom_sf"/>
</dbReference>
<evidence type="ECO:0000256" key="1">
    <source>
        <dbReference type="ARBA" id="ARBA00009375"/>
    </source>
</evidence>
<feature type="domain" description="Pseudouridine synthase I TruA alpha/beta" evidence="5">
    <location>
        <begin position="70"/>
        <end position="179"/>
    </location>
</feature>
<dbReference type="GO" id="GO:0160147">
    <property type="term" value="F:tRNA pseudouridine(38-40) synthase activity"/>
    <property type="evidence" value="ECO:0007669"/>
    <property type="project" value="UniProtKB-EC"/>
</dbReference>
<dbReference type="EC" id="5.4.99.12" evidence="4"/>
<evidence type="ECO:0000259" key="5">
    <source>
        <dbReference type="Pfam" id="PF01416"/>
    </source>
</evidence>
<dbReference type="InterPro" id="IPR020094">
    <property type="entry name" value="TruA/RsuA/RluB/E/F_N"/>
</dbReference>
<dbReference type="Gene3D" id="3.30.70.660">
    <property type="entry name" value="Pseudouridine synthase I, catalytic domain, C-terminal subdomain"/>
    <property type="match status" value="1"/>
</dbReference>
<name>A0A9Q1KM60_9CARY</name>
<dbReference type="FunFam" id="3.30.70.660:FF:000010">
    <property type="entry name" value="tRNA pseudouridine synthase"/>
    <property type="match status" value="1"/>
</dbReference>
<dbReference type="GO" id="GO:0003723">
    <property type="term" value="F:RNA binding"/>
    <property type="evidence" value="ECO:0007669"/>
    <property type="project" value="InterPro"/>
</dbReference>
<comment type="caution">
    <text evidence="6">The sequence shown here is derived from an EMBL/GenBank/DDBJ whole genome shotgun (WGS) entry which is preliminary data.</text>
</comment>
<dbReference type="OrthoDB" id="25767at2759"/>
<protein>
    <recommendedName>
        <fullName evidence="4">tRNA pseudouridine synthase</fullName>
        <ecNumber evidence="4">5.4.99.12</ecNumber>
    </recommendedName>
</protein>
<dbReference type="PANTHER" id="PTHR11142:SF5">
    <property type="entry name" value="TRNA PSEUDOURIDINE(38_39) SYNTHASE"/>
    <property type="match status" value="1"/>
</dbReference>
<comment type="catalytic activity">
    <reaction evidence="4">
        <text>uridine(38/39/40) in tRNA = pseudouridine(38/39/40) in tRNA</text>
        <dbReference type="Rhea" id="RHEA:22376"/>
        <dbReference type="Rhea" id="RHEA-COMP:10085"/>
        <dbReference type="Rhea" id="RHEA-COMP:10087"/>
        <dbReference type="ChEBI" id="CHEBI:65314"/>
        <dbReference type="ChEBI" id="CHEBI:65315"/>
        <dbReference type="EC" id="5.4.99.12"/>
    </reaction>
</comment>
<dbReference type="GO" id="GO:0005634">
    <property type="term" value="C:nucleus"/>
    <property type="evidence" value="ECO:0007669"/>
    <property type="project" value="TreeGrafter"/>
</dbReference>
<sequence>MADSSRYAISEGEIDYVKVLNRVLPKDIRIIGWCPVHLDFHARFSCLSREYKYFFWRENLDISAMKNAGKKFLGEHDFRNFCKMDAMNVHNYKRRVTSFDVIPTSERFGGKELCAIKISGSAFLWHQVRCMVAILFMIGRHLESSDIIDVLLDIGRTLKKPQYIMAPEIPLVLHSCEYSDLQFFCSADARQALSAHLENEYKNLMLQAAIFHDALDNCSSTDDGGRIPLRERASTKKSLHVPILTRPTEPSYEERRAKLSSKELKQGFVELSLGTEATENGE</sequence>
<accession>A0A9Q1KM60</accession>
<comment type="similarity">
    <text evidence="1 4">Belongs to the tRNA pseudouridine synthase TruA family.</text>
</comment>
<dbReference type="Pfam" id="PF01416">
    <property type="entry name" value="PseudoU_synth_1"/>
    <property type="match status" value="1"/>
</dbReference>
<dbReference type="Proteomes" id="UP001153076">
    <property type="component" value="Unassembled WGS sequence"/>
</dbReference>
<evidence type="ECO:0000313" key="6">
    <source>
        <dbReference type="EMBL" id="KAJ8446089.1"/>
    </source>
</evidence>
<gene>
    <name evidence="6" type="ORF">Cgig2_017591</name>
</gene>
<evidence type="ECO:0000256" key="4">
    <source>
        <dbReference type="RuleBase" id="RU003792"/>
    </source>
</evidence>
<dbReference type="Gene3D" id="3.30.70.580">
    <property type="entry name" value="Pseudouridine synthase I, catalytic domain, N-terminal subdomain"/>
    <property type="match status" value="1"/>
</dbReference>
<reference evidence="6" key="1">
    <citation type="submission" date="2022-04" db="EMBL/GenBank/DDBJ databases">
        <title>Carnegiea gigantea Genome sequencing and assembly v2.</title>
        <authorList>
            <person name="Copetti D."/>
            <person name="Sanderson M.J."/>
            <person name="Burquez A."/>
            <person name="Wojciechowski M.F."/>
        </authorList>
    </citation>
    <scope>NUCLEOTIDE SEQUENCE</scope>
    <source>
        <strain evidence="6">SGP5-SGP5p</strain>
        <tissue evidence="6">Aerial part</tissue>
    </source>
</reference>
<dbReference type="PANTHER" id="PTHR11142">
    <property type="entry name" value="PSEUDOURIDYLATE SYNTHASE"/>
    <property type="match status" value="1"/>
</dbReference>
<dbReference type="InterPro" id="IPR001406">
    <property type="entry name" value="PsdUridine_synth_TruA"/>
</dbReference>
<keyword evidence="2 4" id="KW-0819">tRNA processing</keyword>
<dbReference type="SUPFAM" id="SSF55120">
    <property type="entry name" value="Pseudouridine synthase"/>
    <property type="match status" value="1"/>
</dbReference>
<dbReference type="InterPro" id="IPR020095">
    <property type="entry name" value="PsdUridine_synth_TruA_C"/>
</dbReference>
<evidence type="ECO:0000256" key="2">
    <source>
        <dbReference type="ARBA" id="ARBA00022694"/>
    </source>
</evidence>
<proteinExistence type="inferred from homology"/>
<dbReference type="GO" id="GO:0005737">
    <property type="term" value="C:cytoplasm"/>
    <property type="evidence" value="ECO:0007669"/>
    <property type="project" value="TreeGrafter"/>
</dbReference>
<organism evidence="6 7">
    <name type="scientific">Carnegiea gigantea</name>
    <dbReference type="NCBI Taxonomy" id="171969"/>
    <lineage>
        <taxon>Eukaryota</taxon>
        <taxon>Viridiplantae</taxon>
        <taxon>Streptophyta</taxon>
        <taxon>Embryophyta</taxon>
        <taxon>Tracheophyta</taxon>
        <taxon>Spermatophyta</taxon>
        <taxon>Magnoliopsida</taxon>
        <taxon>eudicotyledons</taxon>
        <taxon>Gunneridae</taxon>
        <taxon>Pentapetalae</taxon>
        <taxon>Caryophyllales</taxon>
        <taxon>Cactineae</taxon>
        <taxon>Cactaceae</taxon>
        <taxon>Cactoideae</taxon>
        <taxon>Echinocereeae</taxon>
        <taxon>Carnegiea</taxon>
    </lineage>
</organism>
<dbReference type="GO" id="GO:1990481">
    <property type="term" value="P:mRNA pseudouridine synthesis"/>
    <property type="evidence" value="ECO:0007669"/>
    <property type="project" value="TreeGrafter"/>
</dbReference>
<dbReference type="EMBL" id="JAKOGI010000061">
    <property type="protein sequence ID" value="KAJ8446089.1"/>
    <property type="molecule type" value="Genomic_DNA"/>
</dbReference>
<keyword evidence="3 4" id="KW-0413">Isomerase</keyword>
<dbReference type="InterPro" id="IPR020097">
    <property type="entry name" value="PsdUridine_synth_TruA_a/b_dom"/>
</dbReference>